<dbReference type="InterPro" id="IPR019639">
    <property type="entry name" value="DUF2505"/>
</dbReference>
<dbReference type="RefSeq" id="WP_048555600.1">
    <property type="nucleotide sequence ID" value="NZ_HF570958.1"/>
</dbReference>
<dbReference type="OrthoDB" id="3266819at2"/>
<dbReference type="Proteomes" id="UP000035721">
    <property type="component" value="Unassembled WGS sequence"/>
</dbReference>
<protein>
    <recommendedName>
        <fullName evidence="3">Proteinase inhibitor I25 cystatin</fullName>
    </recommendedName>
</protein>
<dbReference type="Gene3D" id="3.30.530.20">
    <property type="match status" value="1"/>
</dbReference>
<organism evidence="1 2">
    <name type="scientific">Nostocoides japonicum T1-X7</name>
    <dbReference type="NCBI Taxonomy" id="1194083"/>
    <lineage>
        <taxon>Bacteria</taxon>
        <taxon>Bacillati</taxon>
        <taxon>Actinomycetota</taxon>
        <taxon>Actinomycetes</taxon>
        <taxon>Micrococcales</taxon>
        <taxon>Intrasporangiaceae</taxon>
        <taxon>Nostocoides</taxon>
    </lineage>
</organism>
<dbReference type="AlphaFoldDB" id="A0A077LY12"/>
<comment type="caution">
    <text evidence="1">The sequence shown here is derived from an EMBL/GenBank/DDBJ whole genome shotgun (WGS) entry which is preliminary data.</text>
</comment>
<dbReference type="SUPFAM" id="SSF55961">
    <property type="entry name" value="Bet v1-like"/>
    <property type="match status" value="1"/>
</dbReference>
<reference evidence="1 2" key="1">
    <citation type="journal article" date="2013" name="ISME J.">
        <title>A metabolic model for members of the genus Tetrasphaera involved in enhanced biological phosphorus removal.</title>
        <authorList>
            <person name="Kristiansen R."/>
            <person name="Nguyen H.T.T."/>
            <person name="Saunders A.M."/>
            <person name="Nielsen J.L."/>
            <person name="Wimmer R."/>
            <person name="Le V.Q."/>
            <person name="McIlroy S.J."/>
            <person name="Petrovski S."/>
            <person name="Seviour R.J."/>
            <person name="Calteau A."/>
            <person name="Nielsen K.L."/>
            <person name="Nielsen P.H."/>
        </authorList>
    </citation>
    <scope>NUCLEOTIDE SEQUENCE [LARGE SCALE GENOMIC DNA]</scope>
    <source>
        <strain evidence="1 2">T1-X7</strain>
    </source>
</reference>
<name>A0A077LY12_9MICO</name>
<gene>
    <name evidence="1" type="ORF">BN12_3430002</name>
</gene>
<proteinExistence type="predicted"/>
<sequence length="158" mass="16663">MKITTSGDFAATPEQLFAVLSDQSYQDGAAAQPGASSRVETHGDRTVVTTVRILPTDRLPEFAKTFVGSHVNLTETQDWGPAAADGSRQGSLTLTIDGAPLSLTGEILLAPTASGSRQSVDADLRARIPLVGGRVEQAAAPAVKDAIEYEFNRLRKAL</sequence>
<keyword evidence="2" id="KW-1185">Reference proteome</keyword>
<accession>A0A077LY12</accession>
<dbReference type="STRING" id="1194083.BN12_3430002"/>
<evidence type="ECO:0000313" key="1">
    <source>
        <dbReference type="EMBL" id="CCH78788.1"/>
    </source>
</evidence>
<evidence type="ECO:0008006" key="3">
    <source>
        <dbReference type="Google" id="ProtNLM"/>
    </source>
</evidence>
<evidence type="ECO:0000313" key="2">
    <source>
        <dbReference type="Proteomes" id="UP000035721"/>
    </source>
</evidence>
<dbReference type="Pfam" id="PF10698">
    <property type="entry name" value="DUF2505"/>
    <property type="match status" value="1"/>
</dbReference>
<dbReference type="InterPro" id="IPR023393">
    <property type="entry name" value="START-like_dom_sf"/>
</dbReference>
<dbReference type="CDD" id="cd07812">
    <property type="entry name" value="SRPBCC"/>
    <property type="match status" value="1"/>
</dbReference>
<dbReference type="EMBL" id="CAJB01000272">
    <property type="protein sequence ID" value="CCH78788.1"/>
    <property type="molecule type" value="Genomic_DNA"/>
</dbReference>